<keyword evidence="3" id="KW-1185">Reference proteome</keyword>
<evidence type="ECO:0000313" key="3">
    <source>
        <dbReference type="Proteomes" id="UP000199533"/>
    </source>
</evidence>
<dbReference type="Pfam" id="PF00570">
    <property type="entry name" value="HRDC"/>
    <property type="match status" value="1"/>
</dbReference>
<dbReference type="OrthoDB" id="1494766at2"/>
<dbReference type="InterPro" id="IPR010997">
    <property type="entry name" value="HRDC-like_sf"/>
</dbReference>
<dbReference type="RefSeq" id="WP_090701463.1">
    <property type="nucleotide sequence ID" value="NZ_FOSP01000026.1"/>
</dbReference>
<dbReference type="Proteomes" id="UP000199533">
    <property type="component" value="Unassembled WGS sequence"/>
</dbReference>
<dbReference type="PROSITE" id="PS50967">
    <property type="entry name" value="HRDC"/>
    <property type="match status" value="1"/>
</dbReference>
<dbReference type="EMBL" id="FOSP01000026">
    <property type="protein sequence ID" value="SFL01644.1"/>
    <property type="molecule type" value="Genomic_DNA"/>
</dbReference>
<dbReference type="InterPro" id="IPR044876">
    <property type="entry name" value="HRDC_dom_sf"/>
</dbReference>
<dbReference type="SMART" id="SM00341">
    <property type="entry name" value="HRDC"/>
    <property type="match status" value="1"/>
</dbReference>
<evidence type="ECO:0000259" key="1">
    <source>
        <dbReference type="PROSITE" id="PS50967"/>
    </source>
</evidence>
<dbReference type="GO" id="GO:0003676">
    <property type="term" value="F:nucleic acid binding"/>
    <property type="evidence" value="ECO:0007669"/>
    <property type="project" value="InterPro"/>
</dbReference>
<proteinExistence type="predicted"/>
<sequence length="169" mass="19207">MKLQFFTVPAKFPEEIQQRVNAFCTQHRVLTIDKQFVNLGNESYWSICVTVMEGDNLGAVKPINGKREKVDYKEILGERDFAVYVQLRNLRKTLSEQEGIPAYALFTNEQLAKMVTQRVISLAELAQIEGVGKARLEKYGRAFVDVLLTAQDGNVIRNDAPVENEARKN</sequence>
<gene>
    <name evidence="2" type="ORF">SAMN05216302_102640</name>
</gene>
<feature type="domain" description="HRDC" evidence="1">
    <location>
        <begin position="77"/>
        <end position="157"/>
    </location>
</feature>
<dbReference type="SUPFAM" id="SSF47819">
    <property type="entry name" value="HRDC-like"/>
    <property type="match status" value="1"/>
</dbReference>
<dbReference type="AlphaFoldDB" id="A0A1I4E739"/>
<protein>
    <submittedName>
        <fullName evidence="2">HRDC domain-containing protein</fullName>
    </submittedName>
</protein>
<organism evidence="2 3">
    <name type="scientific">Nitrosomonas aestuarii</name>
    <dbReference type="NCBI Taxonomy" id="52441"/>
    <lineage>
        <taxon>Bacteria</taxon>
        <taxon>Pseudomonadati</taxon>
        <taxon>Pseudomonadota</taxon>
        <taxon>Betaproteobacteria</taxon>
        <taxon>Nitrosomonadales</taxon>
        <taxon>Nitrosomonadaceae</taxon>
        <taxon>Nitrosomonas</taxon>
    </lineage>
</organism>
<reference evidence="3" key="1">
    <citation type="submission" date="2016-10" db="EMBL/GenBank/DDBJ databases">
        <authorList>
            <person name="Varghese N."/>
            <person name="Submissions S."/>
        </authorList>
    </citation>
    <scope>NUCLEOTIDE SEQUENCE [LARGE SCALE GENOMIC DNA]</scope>
    <source>
        <strain evidence="3">Nm69</strain>
    </source>
</reference>
<accession>A0A1I4E739</accession>
<evidence type="ECO:0000313" key="2">
    <source>
        <dbReference type="EMBL" id="SFL01644.1"/>
    </source>
</evidence>
<name>A0A1I4E739_9PROT</name>
<dbReference type="STRING" id="52441.SAMN05216302_102640"/>
<dbReference type="InterPro" id="IPR002121">
    <property type="entry name" value="HRDC_dom"/>
</dbReference>
<dbReference type="GO" id="GO:0000166">
    <property type="term" value="F:nucleotide binding"/>
    <property type="evidence" value="ECO:0007669"/>
    <property type="project" value="InterPro"/>
</dbReference>
<dbReference type="Gene3D" id="1.10.150.80">
    <property type="entry name" value="HRDC domain"/>
    <property type="match status" value="1"/>
</dbReference>